<dbReference type="FunFam" id="3.40.50.2020:FF:000014">
    <property type="entry name" value="Ribose-phosphate pyrophosphokinase 1"/>
    <property type="match status" value="1"/>
</dbReference>
<dbReference type="GO" id="GO:0016301">
    <property type="term" value="F:kinase activity"/>
    <property type="evidence" value="ECO:0007669"/>
    <property type="project" value="UniProtKB-KW"/>
</dbReference>
<evidence type="ECO:0000256" key="4">
    <source>
        <dbReference type="ARBA" id="ARBA00022741"/>
    </source>
</evidence>
<keyword evidence="3 8" id="KW-0545">Nucleotide biosynthesis</keyword>
<dbReference type="InterPro" id="IPR029057">
    <property type="entry name" value="PRTase-like"/>
</dbReference>
<dbReference type="GO" id="GO:0006164">
    <property type="term" value="P:purine nucleotide biosynthetic process"/>
    <property type="evidence" value="ECO:0007669"/>
    <property type="project" value="TreeGrafter"/>
</dbReference>
<reference evidence="11" key="1">
    <citation type="journal article" date="2020" name="mSystems">
        <title>Genome- and Community-Level Interaction Insights into Carbon Utilization and Element Cycling Functions of Hydrothermarchaeota in Hydrothermal Sediment.</title>
        <authorList>
            <person name="Zhou Z."/>
            <person name="Liu Y."/>
            <person name="Xu W."/>
            <person name="Pan J."/>
            <person name="Luo Z.H."/>
            <person name="Li M."/>
        </authorList>
    </citation>
    <scope>NUCLEOTIDE SEQUENCE [LARGE SCALE GENOMIC DNA]</scope>
    <source>
        <strain evidence="11">SpSt-468</strain>
    </source>
</reference>
<keyword evidence="4" id="KW-0547">Nucleotide-binding</keyword>
<dbReference type="CDD" id="cd06223">
    <property type="entry name" value="PRTases_typeI"/>
    <property type="match status" value="1"/>
</dbReference>
<dbReference type="GO" id="GO:0006015">
    <property type="term" value="P:5-phosphoribose 1-diphosphate biosynthetic process"/>
    <property type="evidence" value="ECO:0007669"/>
    <property type="project" value="TreeGrafter"/>
</dbReference>
<evidence type="ECO:0000256" key="5">
    <source>
        <dbReference type="ARBA" id="ARBA00022777"/>
    </source>
</evidence>
<evidence type="ECO:0000256" key="2">
    <source>
        <dbReference type="ARBA" id="ARBA00022679"/>
    </source>
</evidence>
<organism evidence="11">
    <name type="scientific">Candidatus Methanomethylicus mesodigestus</name>
    <dbReference type="NCBI Taxonomy" id="1867258"/>
    <lineage>
        <taxon>Archaea</taxon>
        <taxon>Thermoproteota</taxon>
        <taxon>Methanosuratincolia</taxon>
        <taxon>Candidatus Methanomethylicales</taxon>
        <taxon>Candidatus Methanomethylicaceae</taxon>
        <taxon>Candidatus Methanomethylicus</taxon>
    </lineage>
</organism>
<comment type="caution">
    <text evidence="11">The sequence shown here is derived from an EMBL/GenBank/DDBJ whole genome shotgun (WGS) entry which is preliminary data.</text>
</comment>
<evidence type="ECO:0000256" key="8">
    <source>
        <dbReference type="RuleBase" id="RU004324"/>
    </source>
</evidence>
<dbReference type="InterPro" id="IPR000836">
    <property type="entry name" value="PRTase_dom"/>
</dbReference>
<dbReference type="GO" id="GO:0002189">
    <property type="term" value="C:ribose phosphate diphosphokinase complex"/>
    <property type="evidence" value="ECO:0007669"/>
    <property type="project" value="TreeGrafter"/>
</dbReference>
<evidence type="ECO:0000256" key="7">
    <source>
        <dbReference type="ARBA" id="ARBA00049535"/>
    </source>
</evidence>
<accession>A0A7C3N4S1</accession>
<keyword evidence="2" id="KW-0808">Transferase</keyword>
<evidence type="ECO:0000256" key="6">
    <source>
        <dbReference type="ARBA" id="ARBA00022840"/>
    </source>
</evidence>
<evidence type="ECO:0000256" key="1">
    <source>
        <dbReference type="ARBA" id="ARBA00013247"/>
    </source>
</evidence>
<dbReference type="GO" id="GO:0004749">
    <property type="term" value="F:ribose phosphate diphosphokinase activity"/>
    <property type="evidence" value="ECO:0007669"/>
    <property type="project" value="UniProtKB-EC"/>
</dbReference>
<proteinExistence type="inferred from homology"/>
<dbReference type="GO" id="GO:0000287">
    <property type="term" value="F:magnesium ion binding"/>
    <property type="evidence" value="ECO:0007669"/>
    <property type="project" value="InterPro"/>
</dbReference>
<dbReference type="PANTHER" id="PTHR10210:SF32">
    <property type="entry name" value="RIBOSE-PHOSPHATE PYROPHOSPHOKINASE 2"/>
    <property type="match status" value="1"/>
</dbReference>
<dbReference type="InterPro" id="IPR005946">
    <property type="entry name" value="Rib-P_diPkinase"/>
</dbReference>
<dbReference type="AlphaFoldDB" id="A0A7C3N4S1"/>
<dbReference type="NCBIfam" id="TIGR01251">
    <property type="entry name" value="ribP_PPkin"/>
    <property type="match status" value="1"/>
</dbReference>
<dbReference type="InterPro" id="IPR029099">
    <property type="entry name" value="Pribosyltran_N"/>
</dbReference>
<dbReference type="EMBL" id="DSTX01000013">
    <property type="protein sequence ID" value="HFK21231.1"/>
    <property type="molecule type" value="Genomic_DNA"/>
</dbReference>
<evidence type="ECO:0000256" key="3">
    <source>
        <dbReference type="ARBA" id="ARBA00022727"/>
    </source>
</evidence>
<dbReference type="Pfam" id="PF00156">
    <property type="entry name" value="Pribosyltran"/>
    <property type="match status" value="1"/>
</dbReference>
<dbReference type="Pfam" id="PF13793">
    <property type="entry name" value="Pribosyltran_N"/>
    <property type="match status" value="1"/>
</dbReference>
<feature type="domain" description="Ribose-phosphate pyrophosphokinase N-terminal" evidence="10">
    <location>
        <begin position="1"/>
        <end position="117"/>
    </location>
</feature>
<evidence type="ECO:0000313" key="11">
    <source>
        <dbReference type="EMBL" id="HFK21231.1"/>
    </source>
</evidence>
<keyword evidence="6" id="KW-0067">ATP-binding</keyword>
<comment type="catalytic activity">
    <reaction evidence="7">
        <text>D-ribose 5-phosphate + ATP = 5-phospho-alpha-D-ribose 1-diphosphate + AMP + H(+)</text>
        <dbReference type="Rhea" id="RHEA:15609"/>
        <dbReference type="ChEBI" id="CHEBI:15378"/>
        <dbReference type="ChEBI" id="CHEBI:30616"/>
        <dbReference type="ChEBI" id="CHEBI:58017"/>
        <dbReference type="ChEBI" id="CHEBI:78346"/>
        <dbReference type="ChEBI" id="CHEBI:456215"/>
        <dbReference type="EC" id="2.7.6.1"/>
    </reaction>
</comment>
<evidence type="ECO:0000259" key="9">
    <source>
        <dbReference type="Pfam" id="PF00156"/>
    </source>
</evidence>
<comment type="similarity">
    <text evidence="8">Belongs to the ribose-phosphate pyrophosphokinase family.</text>
</comment>
<gene>
    <name evidence="11" type="ORF">ENS19_08170</name>
</gene>
<dbReference type="PANTHER" id="PTHR10210">
    <property type="entry name" value="RIBOSE-PHOSPHATE DIPHOSPHOKINASE FAMILY MEMBER"/>
    <property type="match status" value="1"/>
</dbReference>
<keyword evidence="5 11" id="KW-0418">Kinase</keyword>
<dbReference type="GO" id="GO:0005524">
    <property type="term" value="F:ATP binding"/>
    <property type="evidence" value="ECO:0007669"/>
    <property type="project" value="UniProtKB-KW"/>
</dbReference>
<feature type="domain" description="Phosphoribosyltransferase" evidence="9">
    <location>
        <begin position="141"/>
        <end position="248"/>
    </location>
</feature>
<dbReference type="EC" id="2.7.6.1" evidence="1"/>
<dbReference type="Gene3D" id="3.40.50.2020">
    <property type="match status" value="2"/>
</dbReference>
<name>A0A7C3N4S1_9CREN</name>
<dbReference type="SMART" id="SM01400">
    <property type="entry name" value="Pribosyltran_N"/>
    <property type="match status" value="1"/>
</dbReference>
<evidence type="ECO:0000259" key="10">
    <source>
        <dbReference type="Pfam" id="PF13793"/>
    </source>
</evidence>
<sequence length="295" mass="32276">MMITYGSAGEPLARVTANILGYSVLNVKRRLFPDGEQYLRLLGDLESDTAAVFQPLFPSPDSLFIELALIVDALRGVGCKKVIGVLPYVAYLRQDERFMVGEPLSAKLIARLIEAAGIDSLIAVDMHLHRYGHPRDLFRIEARNISAMPILAKYYREKHPESDLLVVGPDAESRQWASSVASILKADFVVLEKERLGDREVRVSEIGGINGREVVIVDDMVSTGKTLVEVVSRLKAEGASRVDAIVSHALLVEDAYRSLKMAGLSDLIASDTIPSKHSQVSVAPLIAEELKGAFP</sequence>
<dbReference type="SUPFAM" id="SSF53271">
    <property type="entry name" value="PRTase-like"/>
    <property type="match status" value="2"/>
</dbReference>
<protein>
    <recommendedName>
        <fullName evidence="1">ribose-phosphate diphosphokinase</fullName>
        <ecNumber evidence="1">2.7.6.1</ecNumber>
    </recommendedName>
</protein>
<dbReference type="GO" id="GO:0005737">
    <property type="term" value="C:cytoplasm"/>
    <property type="evidence" value="ECO:0007669"/>
    <property type="project" value="TreeGrafter"/>
</dbReference>